<evidence type="ECO:0000256" key="3">
    <source>
        <dbReference type="ARBA" id="ARBA00022448"/>
    </source>
</evidence>
<protein>
    <submittedName>
        <fullName evidence="10">Sorting nexin 22</fullName>
    </submittedName>
</protein>
<dbReference type="PANTHER" id="PTHR15813">
    <property type="entry name" value="SORTING NEXIN-22 AND 24"/>
    <property type="match status" value="1"/>
</dbReference>
<keyword evidence="7" id="KW-0968">Cytoplasmic vesicle</keyword>
<reference evidence="10 11" key="1">
    <citation type="submission" date="2009-03" db="EMBL/GenBank/DDBJ databases">
        <authorList>
            <person name="Warren W."/>
            <person name="Ye L."/>
            <person name="Minx P."/>
            <person name="Worley K."/>
            <person name="Gibbs R."/>
            <person name="Wilson R.K."/>
        </authorList>
    </citation>
    <scope>NUCLEOTIDE SEQUENCE [LARGE SCALE GENOMIC DNA]</scope>
</reference>
<evidence type="ECO:0000256" key="6">
    <source>
        <dbReference type="ARBA" id="ARBA00023136"/>
    </source>
</evidence>
<accession>A0A8I3X0V8</accession>
<dbReference type="GO" id="GO:1901981">
    <property type="term" value="F:phosphatidylinositol phosphate binding"/>
    <property type="evidence" value="ECO:0007669"/>
    <property type="project" value="TreeGrafter"/>
</dbReference>
<dbReference type="Pfam" id="PF00787">
    <property type="entry name" value="PX"/>
    <property type="match status" value="1"/>
</dbReference>
<keyword evidence="5" id="KW-0446">Lipid-binding</keyword>
<dbReference type="PROSITE" id="PS50195">
    <property type="entry name" value="PX"/>
    <property type="match status" value="1"/>
</dbReference>
<organism evidence="10 11">
    <name type="scientific">Callithrix jacchus</name>
    <name type="common">White-tufted-ear marmoset</name>
    <name type="synonym">Simia Jacchus</name>
    <dbReference type="NCBI Taxonomy" id="9483"/>
    <lineage>
        <taxon>Eukaryota</taxon>
        <taxon>Metazoa</taxon>
        <taxon>Chordata</taxon>
        <taxon>Craniata</taxon>
        <taxon>Vertebrata</taxon>
        <taxon>Euteleostomi</taxon>
        <taxon>Mammalia</taxon>
        <taxon>Eutheria</taxon>
        <taxon>Euarchontoglires</taxon>
        <taxon>Primates</taxon>
        <taxon>Haplorrhini</taxon>
        <taxon>Platyrrhini</taxon>
        <taxon>Cebidae</taxon>
        <taxon>Callitrichinae</taxon>
        <taxon>Callithrix</taxon>
        <taxon>Callithrix</taxon>
    </lineage>
</organism>
<dbReference type="PANTHER" id="PTHR15813:SF8">
    <property type="entry name" value="SORTING NEXIN-22"/>
    <property type="match status" value="1"/>
</dbReference>
<keyword evidence="11" id="KW-1185">Reference proteome</keyword>
<evidence type="ECO:0000313" key="10">
    <source>
        <dbReference type="Ensembl" id="ENSCJAP00000093396.1"/>
    </source>
</evidence>
<dbReference type="SUPFAM" id="SSF64268">
    <property type="entry name" value="PX domain"/>
    <property type="match status" value="1"/>
</dbReference>
<evidence type="ECO:0000256" key="7">
    <source>
        <dbReference type="ARBA" id="ARBA00023329"/>
    </source>
</evidence>
<comment type="subcellular location">
    <subcellularLocation>
        <location evidence="1">Cytoplasmic vesicle membrane</location>
        <topology evidence="1">Peripheral membrane protein</topology>
        <orientation evidence="1">Cytoplasmic side</orientation>
    </subcellularLocation>
</comment>
<evidence type="ECO:0000256" key="8">
    <source>
        <dbReference type="SAM" id="MobiDB-lite"/>
    </source>
</evidence>
<gene>
    <name evidence="10" type="primary">SNX22</name>
</gene>
<keyword evidence="3" id="KW-0813">Transport</keyword>
<evidence type="ECO:0000256" key="4">
    <source>
        <dbReference type="ARBA" id="ARBA00022927"/>
    </source>
</evidence>
<dbReference type="AlphaFoldDB" id="A0A8I3X0V8"/>
<dbReference type="InterPro" id="IPR001683">
    <property type="entry name" value="PX_dom"/>
</dbReference>
<name>A0A8I3X0V8_CALJA</name>
<feature type="domain" description="PX" evidence="9">
    <location>
        <begin position="85"/>
        <end position="198"/>
    </location>
</feature>
<reference evidence="10" key="3">
    <citation type="submission" date="2025-09" db="UniProtKB">
        <authorList>
            <consortium name="Ensembl"/>
        </authorList>
    </citation>
    <scope>IDENTIFICATION</scope>
</reference>
<evidence type="ECO:0000256" key="1">
    <source>
        <dbReference type="ARBA" id="ARBA00004180"/>
    </source>
</evidence>
<dbReference type="Gene3D" id="3.30.1520.10">
    <property type="entry name" value="Phox-like domain"/>
    <property type="match status" value="1"/>
</dbReference>
<dbReference type="CDD" id="cd06880">
    <property type="entry name" value="PX_SNX22"/>
    <property type="match status" value="1"/>
</dbReference>
<comment type="similarity">
    <text evidence="2">Belongs to the sorting nexin family.</text>
</comment>
<dbReference type="InterPro" id="IPR052467">
    <property type="entry name" value="Sorting_nexin_PX-domain"/>
</dbReference>
<evidence type="ECO:0000313" key="11">
    <source>
        <dbReference type="Proteomes" id="UP000008225"/>
    </source>
</evidence>
<feature type="compositionally biased region" description="Gly residues" evidence="8">
    <location>
        <begin position="35"/>
        <end position="45"/>
    </location>
</feature>
<keyword evidence="6" id="KW-0472">Membrane</keyword>
<dbReference type="InterPro" id="IPR036871">
    <property type="entry name" value="PX_dom_sf"/>
</dbReference>
<evidence type="ECO:0000256" key="5">
    <source>
        <dbReference type="ARBA" id="ARBA00023121"/>
    </source>
</evidence>
<dbReference type="Proteomes" id="UP000008225">
    <property type="component" value="Chromosome 10"/>
</dbReference>
<keyword evidence="4" id="KW-0653">Protein transport</keyword>
<reference evidence="10" key="2">
    <citation type="submission" date="2025-08" db="UniProtKB">
        <authorList>
            <consortium name="Ensembl"/>
        </authorList>
    </citation>
    <scope>IDENTIFICATION</scope>
</reference>
<feature type="region of interest" description="Disordered" evidence="8">
    <location>
        <begin position="26"/>
        <end position="45"/>
    </location>
</feature>
<dbReference type="SMART" id="SM00312">
    <property type="entry name" value="PX"/>
    <property type="match status" value="1"/>
</dbReference>
<evidence type="ECO:0000256" key="2">
    <source>
        <dbReference type="ARBA" id="ARBA00010883"/>
    </source>
</evidence>
<dbReference type="GO" id="GO:0030659">
    <property type="term" value="C:cytoplasmic vesicle membrane"/>
    <property type="evidence" value="ECO:0007669"/>
    <property type="project" value="UniProtKB-SubCell"/>
</dbReference>
<dbReference type="GeneTree" id="ENSGT00390000001280"/>
<evidence type="ECO:0000259" key="9">
    <source>
        <dbReference type="PROSITE" id="PS50195"/>
    </source>
</evidence>
<dbReference type="GO" id="GO:0015031">
    <property type="term" value="P:protein transport"/>
    <property type="evidence" value="ECO:0007669"/>
    <property type="project" value="UniProtKB-KW"/>
</dbReference>
<dbReference type="Ensembl" id="ENSCJAT00000140840.1">
    <property type="protein sequence ID" value="ENSCJAP00000093396.1"/>
    <property type="gene ID" value="ENSCJAG00000005006.4"/>
</dbReference>
<sequence length="262" mass="28507">MFDKWVTPLPRAASWSRLIFWAQDPPREGTPGAASPGGGAWVGPAGLGGGAGPAAQGSSVCSGRVRARIRAHGAAGAGARMLEVHIPSVGPEAEGPRQSPEKGHMVFRVEVLCSGRRHTVPRRYSEFHALHKRIKKLYRVPDFPSKRLPNWRTRGLEQRRQGLEAYIQGILYLNQEVPKELLEFLRLRHFPTDPKASSCGSQQHQRPVLGFHVDPYVCTPSPEPLPNVVVDGVLQGLSGFSISPVKAQPNDACHPAPLPPTS</sequence>
<proteinExistence type="inferred from homology"/>